<proteinExistence type="predicted"/>
<evidence type="ECO:0000313" key="4">
    <source>
        <dbReference type="EMBL" id="MDP9846321.1"/>
    </source>
</evidence>
<feature type="domain" description="Protein kinase" evidence="3">
    <location>
        <begin position="14"/>
        <end position="230"/>
    </location>
</feature>
<gene>
    <name evidence="4" type="ORF">J2853_005532</name>
</gene>
<dbReference type="Gene3D" id="3.30.200.20">
    <property type="entry name" value="Phosphorylase Kinase, domain 1"/>
    <property type="match status" value="1"/>
</dbReference>
<dbReference type="SMART" id="SM00220">
    <property type="entry name" value="S_TKc"/>
    <property type="match status" value="1"/>
</dbReference>
<keyword evidence="2" id="KW-0812">Transmembrane</keyword>
<dbReference type="RefSeq" id="WP_307562713.1">
    <property type="nucleotide sequence ID" value="NZ_JAUSQU010000001.1"/>
</dbReference>
<dbReference type="SUPFAM" id="SSF56112">
    <property type="entry name" value="Protein kinase-like (PK-like)"/>
    <property type="match status" value="1"/>
</dbReference>
<name>A0ABT9QIX7_9ACTN</name>
<evidence type="ECO:0000259" key="3">
    <source>
        <dbReference type="SMART" id="SM00220"/>
    </source>
</evidence>
<evidence type="ECO:0000313" key="5">
    <source>
        <dbReference type="Proteomes" id="UP001225356"/>
    </source>
</evidence>
<dbReference type="Proteomes" id="UP001225356">
    <property type="component" value="Unassembled WGS sequence"/>
</dbReference>
<feature type="region of interest" description="Disordered" evidence="1">
    <location>
        <begin position="369"/>
        <end position="389"/>
    </location>
</feature>
<dbReference type="InterPro" id="IPR000719">
    <property type="entry name" value="Prot_kinase_dom"/>
</dbReference>
<feature type="transmembrane region" description="Helical" evidence="2">
    <location>
        <begin position="243"/>
        <end position="264"/>
    </location>
</feature>
<dbReference type="InterPro" id="IPR011009">
    <property type="entry name" value="Kinase-like_dom_sf"/>
</dbReference>
<comment type="caution">
    <text evidence="4">The sequence shown here is derived from an EMBL/GenBank/DDBJ whole genome shotgun (WGS) entry which is preliminary data.</text>
</comment>
<dbReference type="Gene3D" id="1.10.510.10">
    <property type="entry name" value="Transferase(Phosphotransferase) domain 1"/>
    <property type="match status" value="1"/>
</dbReference>
<dbReference type="Pfam" id="PF00069">
    <property type="entry name" value="Pkinase"/>
    <property type="match status" value="1"/>
</dbReference>
<organism evidence="4 5">
    <name type="scientific">Streptosporangium lutulentum</name>
    <dbReference type="NCBI Taxonomy" id="1461250"/>
    <lineage>
        <taxon>Bacteria</taxon>
        <taxon>Bacillati</taxon>
        <taxon>Actinomycetota</taxon>
        <taxon>Actinomycetes</taxon>
        <taxon>Streptosporangiales</taxon>
        <taxon>Streptosporangiaceae</taxon>
        <taxon>Streptosporangium</taxon>
    </lineage>
</organism>
<keyword evidence="2" id="KW-0472">Membrane</keyword>
<reference evidence="4 5" key="1">
    <citation type="submission" date="2023-07" db="EMBL/GenBank/DDBJ databases">
        <title>Sequencing the genomes of 1000 actinobacteria strains.</title>
        <authorList>
            <person name="Klenk H.-P."/>
        </authorList>
    </citation>
    <scope>NUCLEOTIDE SEQUENCE [LARGE SCALE GENOMIC DNA]</scope>
    <source>
        <strain evidence="4 5">DSM 46740</strain>
    </source>
</reference>
<keyword evidence="2" id="KW-1133">Transmembrane helix</keyword>
<evidence type="ECO:0000256" key="2">
    <source>
        <dbReference type="SAM" id="Phobius"/>
    </source>
</evidence>
<accession>A0ABT9QIX7</accession>
<protein>
    <recommendedName>
        <fullName evidence="3">Protein kinase domain-containing protein</fullName>
    </recommendedName>
</protein>
<dbReference type="EMBL" id="JAUSQU010000001">
    <property type="protein sequence ID" value="MDP9846321.1"/>
    <property type="molecule type" value="Genomic_DNA"/>
</dbReference>
<keyword evidence="5" id="KW-1185">Reference proteome</keyword>
<sequence length="451" mass="48258">MSDSGLLAGRYRMLERRDPTGTSWRSRDELLHRDVTISEVRLPPPGPYRDRLLGQIRATAGLRHPGITALHDVVSTPDRMWLVLESVEGRSLLQTVRADGPFAPERAAEIGLRVLDALAAAHERGVHLAATPDAVLLTPGGRVVLTGIASPVPPDELRDLGVTLFAAVEGRMPDTGPHAGLRMADGTPLADPVTGSTRSGPLTPLLDELLATEPVRHPDATSVRLTLERIAPRPARQGPRRGPLVVAAAVTAVLVLGGATFWLWPRSADLTLPAMEPTPMAEPASFRAIPRPCGLLSKEQLEKLYLKTANPFTETSTKCGWGAANDGQPENLNHLISYEIAIFPTQNDEPGRQRAHKAFTDRLASARLSTGTDTAGATRTPPAPVRGVGQEAYTGTLDTSEEHAVAVVVRVSNLLVSIEYQRGAGPNSSGQTEKGAIDAAKWIAEALARQR</sequence>
<evidence type="ECO:0000256" key="1">
    <source>
        <dbReference type="SAM" id="MobiDB-lite"/>
    </source>
</evidence>